<dbReference type="InterPro" id="IPR039246">
    <property type="entry name" value="Flagellar_FlgA"/>
</dbReference>
<evidence type="ECO:0000259" key="1">
    <source>
        <dbReference type="Pfam" id="PF13144"/>
    </source>
</evidence>
<evidence type="ECO:0000313" key="3">
    <source>
        <dbReference type="Proteomes" id="UP000516361"/>
    </source>
</evidence>
<dbReference type="EMBL" id="AP018712">
    <property type="protein sequence ID" value="BBE29942.1"/>
    <property type="molecule type" value="Genomic_DNA"/>
</dbReference>
<sequence length="304" mass="35329">MKIKVFFITFIFFISLIYAKTVFTVPSTVITNDNRFSLKDIFQDIQYDRTICYINNYKIYQKEELEKILKGFLSIYYKDYQLSFNSNTIKVIKEVSDVIKKTNFNFNEFIINTVNNYNKNFRVLKIEKKITVSSTPTINRIFRSGNTLYISASYLKNNQKHYFNVSVKISEEKKILLFSKDILRNEILKLEDTKESTVNILSLNFQPLYLKEFKEGKFKLIKNGLKNEIINKNFLKVIPDVLAGNTITIVVKYNGVVVKSWGIVLKDANYGEIISVKNTQTKKVVTGLLKEGPYLLINLGSDVN</sequence>
<dbReference type="AlphaFoldDB" id="A0A7G1G7E6"/>
<accession>A0A7G1G7E6</accession>
<dbReference type="Proteomes" id="UP000516361">
    <property type="component" value="Chromosome"/>
</dbReference>
<dbReference type="RefSeq" id="WP_190615085.1">
    <property type="nucleotide sequence ID" value="NZ_AP018712.1"/>
</dbReference>
<name>A0A7G1G7E6_9BACT</name>
<proteinExistence type="predicted"/>
<dbReference type="InterPro" id="IPR017585">
    <property type="entry name" value="SAF_FlgA"/>
</dbReference>
<keyword evidence="3" id="KW-1185">Reference proteome</keyword>
<gene>
    <name evidence="2" type="ORF">OSSY52_00830</name>
</gene>
<reference evidence="2 3" key="1">
    <citation type="submission" date="2018-06" db="EMBL/GenBank/DDBJ databases">
        <title>Genome sequencing of Oceanotoga sp. sy52.</title>
        <authorList>
            <person name="Mori K."/>
        </authorList>
    </citation>
    <scope>NUCLEOTIDE SEQUENCE [LARGE SCALE GENOMIC DNA]</scope>
    <source>
        <strain evidence="3">sy52</strain>
    </source>
</reference>
<dbReference type="GO" id="GO:0044780">
    <property type="term" value="P:bacterial-type flagellum assembly"/>
    <property type="evidence" value="ECO:0007669"/>
    <property type="project" value="InterPro"/>
</dbReference>
<dbReference type="Gene3D" id="2.30.30.760">
    <property type="match status" value="1"/>
</dbReference>
<protein>
    <recommendedName>
        <fullName evidence="1">Flagella basal body P-ring formation protein FlgA SAF domain-containing protein</fullName>
    </recommendedName>
</protein>
<organism evidence="2 3">
    <name type="scientific">Tepiditoga spiralis</name>
    <dbReference type="NCBI Taxonomy" id="2108365"/>
    <lineage>
        <taxon>Bacteria</taxon>
        <taxon>Thermotogati</taxon>
        <taxon>Thermotogota</taxon>
        <taxon>Thermotogae</taxon>
        <taxon>Petrotogales</taxon>
        <taxon>Petrotogaceae</taxon>
        <taxon>Tepiditoga</taxon>
    </lineage>
</organism>
<dbReference type="KEGG" id="ocy:OSSY52_00830"/>
<dbReference type="InParanoid" id="A0A7G1G7E6"/>
<dbReference type="PANTHER" id="PTHR36307:SF1">
    <property type="entry name" value="FLAGELLA BASAL BODY P-RING FORMATION PROTEIN FLGA"/>
    <property type="match status" value="1"/>
</dbReference>
<dbReference type="NCBIfam" id="TIGR03170">
    <property type="entry name" value="flgA_cterm"/>
    <property type="match status" value="1"/>
</dbReference>
<dbReference type="Pfam" id="PF13144">
    <property type="entry name" value="ChapFlgA"/>
    <property type="match status" value="1"/>
</dbReference>
<dbReference type="PANTHER" id="PTHR36307">
    <property type="entry name" value="FLAGELLA BASAL BODY P-RING FORMATION PROTEIN FLGA"/>
    <property type="match status" value="1"/>
</dbReference>
<evidence type="ECO:0000313" key="2">
    <source>
        <dbReference type="EMBL" id="BBE29942.1"/>
    </source>
</evidence>
<feature type="domain" description="Flagella basal body P-ring formation protein FlgA SAF" evidence="1">
    <location>
        <begin position="176"/>
        <end position="288"/>
    </location>
</feature>